<dbReference type="EMBL" id="AP026966">
    <property type="protein sequence ID" value="BDT56581.1"/>
    <property type="molecule type" value="Genomic_DNA"/>
</dbReference>
<keyword evidence="2" id="KW-0808">Transferase</keyword>
<sequence>MLEPIRELLRPPPGMAFDFSQPAGEPALAPRDGIAWRVFANPVVLFVGGVAAVLLELSEPSVRSGVWDQGGFRQDPVMRLRRTGFAAMMTVYGPRSAAERMIARVVRMHERVRGTTPAGLPYRANDPRLLDWVQATAAFGFTEAYHRYLRPLSALEKDAAFAEGESAARLYGALGAPRSWGAWEALLAETAPRLEGSAILAEFVRIMHETPLVPGPMRPLQRLLVRAAVDIVPEPVASLPQLRKQGLRPGEGALVRALARSSVLLPLGDTPAAQAARRLSASGTGSRK</sequence>
<accession>A0ABN6T4I9</accession>
<name>A0ABN6T4I9_9BURK</name>
<proteinExistence type="predicted"/>
<dbReference type="Pfam" id="PF09995">
    <property type="entry name" value="MPAB_Lcp_cat"/>
    <property type="match status" value="1"/>
</dbReference>
<evidence type="ECO:0000259" key="1">
    <source>
        <dbReference type="Pfam" id="PF09995"/>
    </source>
</evidence>
<protein>
    <submittedName>
        <fullName evidence="2">Histidine kinase</fullName>
    </submittedName>
</protein>
<feature type="domain" description="ER-bound oxygenase mpaB/mpaB'/Rubber oxygenase catalytic" evidence="1">
    <location>
        <begin position="36"/>
        <end position="259"/>
    </location>
</feature>
<reference evidence="2" key="1">
    <citation type="submission" date="2022-11" db="EMBL/GenBank/DDBJ databases">
        <title>Isolation and characterization of PLA-degrading bacterium Massilia sp. from Antarctic soil.</title>
        <authorList>
            <person name="Sato K."/>
            <person name="Gomez-Fuentes C."/>
            <person name="Ahmad S.A."/>
            <person name="Zulkharnain A."/>
        </authorList>
    </citation>
    <scope>NUCLEOTIDE SEQUENCE</scope>
    <source>
        <strain evidence="2">N-3</strain>
    </source>
</reference>
<organism evidence="2 3">
    <name type="scientific">Massilia varians</name>
    <dbReference type="NCBI Taxonomy" id="457921"/>
    <lineage>
        <taxon>Bacteria</taxon>
        <taxon>Pseudomonadati</taxon>
        <taxon>Pseudomonadota</taxon>
        <taxon>Betaproteobacteria</taxon>
        <taxon>Burkholderiales</taxon>
        <taxon>Oxalobacteraceae</taxon>
        <taxon>Telluria group</taxon>
        <taxon>Massilia</taxon>
    </lineage>
</organism>
<dbReference type="InterPro" id="IPR018713">
    <property type="entry name" value="MPAB/Lcp_cat_dom"/>
</dbReference>
<dbReference type="RefSeq" id="WP_281911314.1">
    <property type="nucleotide sequence ID" value="NZ_AP026966.1"/>
</dbReference>
<gene>
    <name evidence="2" type="ORF">MasN3_00750</name>
</gene>
<evidence type="ECO:0000313" key="2">
    <source>
        <dbReference type="EMBL" id="BDT56581.1"/>
    </source>
</evidence>
<dbReference type="PANTHER" id="PTHR36151:SF3">
    <property type="entry name" value="ER-BOUND OXYGENASE MPAB_MPAB'_RUBBER OXYGENASE CATALYTIC DOMAIN-CONTAINING PROTEIN"/>
    <property type="match status" value="1"/>
</dbReference>
<dbReference type="PANTHER" id="PTHR36151">
    <property type="entry name" value="BLR2777 PROTEIN"/>
    <property type="match status" value="1"/>
</dbReference>
<dbReference type="GO" id="GO:0016301">
    <property type="term" value="F:kinase activity"/>
    <property type="evidence" value="ECO:0007669"/>
    <property type="project" value="UniProtKB-KW"/>
</dbReference>
<dbReference type="Proteomes" id="UP001163336">
    <property type="component" value="Chromosome"/>
</dbReference>
<keyword evidence="3" id="KW-1185">Reference proteome</keyword>
<evidence type="ECO:0000313" key="3">
    <source>
        <dbReference type="Proteomes" id="UP001163336"/>
    </source>
</evidence>
<keyword evidence="2" id="KW-0418">Kinase</keyword>